<protein>
    <submittedName>
        <fullName evidence="1">Uncharacterized protein</fullName>
    </submittedName>
</protein>
<organism evidence="1 2">
    <name type="scientific">Rhizoctonia solani AG-3 Rhs1AP</name>
    <dbReference type="NCBI Taxonomy" id="1086054"/>
    <lineage>
        <taxon>Eukaryota</taxon>
        <taxon>Fungi</taxon>
        <taxon>Dikarya</taxon>
        <taxon>Basidiomycota</taxon>
        <taxon>Agaricomycotina</taxon>
        <taxon>Agaricomycetes</taxon>
        <taxon>Cantharellales</taxon>
        <taxon>Ceratobasidiaceae</taxon>
        <taxon>Rhizoctonia</taxon>
    </lineage>
</organism>
<evidence type="ECO:0000313" key="2">
    <source>
        <dbReference type="Proteomes" id="UP000030108"/>
    </source>
</evidence>
<feature type="non-terminal residue" evidence="1">
    <location>
        <position position="307"/>
    </location>
</feature>
<reference evidence="2" key="1">
    <citation type="journal article" date="2014" name="Genome Announc.">
        <title>Draft genome sequence of the plant-pathogenic soil fungus Rhizoctonia solani anastomosis group 3 strain Rhs1AP.</title>
        <authorList>
            <person name="Cubeta M.A."/>
            <person name="Thomas E."/>
            <person name="Dean R.A."/>
            <person name="Jabaji S."/>
            <person name="Neate S.M."/>
            <person name="Tavantzis S."/>
            <person name="Toda T."/>
            <person name="Vilgalys R."/>
            <person name="Bharathan N."/>
            <person name="Fedorova-Abrams N."/>
            <person name="Pakala S.B."/>
            <person name="Pakala S.M."/>
            <person name="Zafar N."/>
            <person name="Joardar V."/>
            <person name="Losada L."/>
            <person name="Nierman W.C."/>
        </authorList>
    </citation>
    <scope>NUCLEOTIDE SEQUENCE [LARGE SCALE GENOMIC DNA]</scope>
    <source>
        <strain evidence="2">AG-3</strain>
    </source>
</reference>
<proteinExistence type="predicted"/>
<dbReference type="EMBL" id="JATN01000321">
    <property type="protein sequence ID" value="EUC58470.1"/>
    <property type="molecule type" value="Genomic_DNA"/>
</dbReference>
<evidence type="ECO:0000313" key="1">
    <source>
        <dbReference type="EMBL" id="EUC58470.1"/>
    </source>
</evidence>
<dbReference type="InterPro" id="IPR046521">
    <property type="entry name" value="DUF6698"/>
</dbReference>
<name>A0A0A1UI76_9AGAM</name>
<sequence length="307" mass="34658">MNWEPFAVINAGVTLIALGMDDEEAMEAELASASEKKKELYDIFQILCERIPGLADANDWSLLDIGKTSARTEDNHVLKVALPGWKLDGKEWNPPLNAKSKHDRGLNHAECARLLAPISVKWENEAERVEFRTRYNPPMTAAQHWPAFMYLGYVGDIQNLATGLLRSEIMVRAARTLIYPPSVADSDNEPDHQSNRKTKADTYGMEEVTPSFLAYVAVAVRFSLSSESVFRIRGGLFNYERFYNDIVAYLTDPIYKPDTDELIEWWNGPSGLFIKKHTNPVDEPETMLARLRRQAEARGLPPGEGND</sequence>
<dbReference type="Pfam" id="PF20414">
    <property type="entry name" value="DUF6698"/>
    <property type="match status" value="1"/>
</dbReference>
<dbReference type="AlphaFoldDB" id="A0A0A1UI76"/>
<accession>A0A0A1UI76</accession>
<dbReference type="OrthoDB" id="2662502at2759"/>
<gene>
    <name evidence="1" type="ORF">RSOL_256750</name>
</gene>
<comment type="caution">
    <text evidence="1">The sequence shown here is derived from an EMBL/GenBank/DDBJ whole genome shotgun (WGS) entry which is preliminary data.</text>
</comment>
<dbReference type="Proteomes" id="UP000030108">
    <property type="component" value="Unassembled WGS sequence"/>
</dbReference>